<evidence type="ECO:0000313" key="2">
    <source>
        <dbReference type="Proteomes" id="UP000176608"/>
    </source>
</evidence>
<evidence type="ECO:0000313" key="1">
    <source>
        <dbReference type="EMBL" id="OGC47472.1"/>
    </source>
</evidence>
<proteinExistence type="predicted"/>
<organism evidence="1 2">
    <name type="scientific">candidate division WWE3 bacterium RIFCSPHIGHO2_01_FULL_42_13</name>
    <dbReference type="NCBI Taxonomy" id="1802617"/>
    <lineage>
        <taxon>Bacteria</taxon>
        <taxon>Katanobacteria</taxon>
    </lineage>
</organism>
<comment type="caution">
    <text evidence="1">The sequence shown here is derived from an EMBL/GenBank/DDBJ whole genome shotgun (WGS) entry which is preliminary data.</text>
</comment>
<accession>A0A1F4URE0</accession>
<sequence length="116" mass="13058">MSLRDELLSKYISEQEITDWFSYKKKPTVKLINSIFTSSAHDYKSGKISHGDFSLICVNLYFEAIVFLSMVEEKSIHKNGVAAIEAFADPHGHLLNPQGDVLVDKQNELLDKALGE</sequence>
<protein>
    <submittedName>
        <fullName evidence="1">Uncharacterized protein</fullName>
    </submittedName>
</protein>
<gene>
    <name evidence="1" type="ORF">A2886_03555</name>
</gene>
<dbReference type="Proteomes" id="UP000176608">
    <property type="component" value="Unassembled WGS sequence"/>
</dbReference>
<name>A0A1F4URE0_UNCKA</name>
<dbReference type="AlphaFoldDB" id="A0A1F4URE0"/>
<dbReference type="EMBL" id="MEVA01000009">
    <property type="protein sequence ID" value="OGC47472.1"/>
    <property type="molecule type" value="Genomic_DNA"/>
</dbReference>
<reference evidence="1 2" key="1">
    <citation type="journal article" date="2016" name="Nat. Commun.">
        <title>Thousands of microbial genomes shed light on interconnected biogeochemical processes in an aquifer system.</title>
        <authorList>
            <person name="Anantharaman K."/>
            <person name="Brown C.T."/>
            <person name="Hug L.A."/>
            <person name="Sharon I."/>
            <person name="Castelle C.J."/>
            <person name="Probst A.J."/>
            <person name="Thomas B.C."/>
            <person name="Singh A."/>
            <person name="Wilkins M.J."/>
            <person name="Karaoz U."/>
            <person name="Brodie E.L."/>
            <person name="Williams K.H."/>
            <person name="Hubbard S.S."/>
            <person name="Banfield J.F."/>
        </authorList>
    </citation>
    <scope>NUCLEOTIDE SEQUENCE [LARGE SCALE GENOMIC DNA]</scope>
</reference>